<dbReference type="CDD" id="cd11715">
    <property type="entry name" value="THUMP_AdoMetMT"/>
    <property type="match status" value="1"/>
</dbReference>
<evidence type="ECO:0000259" key="5">
    <source>
        <dbReference type="Pfam" id="PF22020"/>
    </source>
</evidence>
<dbReference type="GO" id="GO:0043527">
    <property type="term" value="C:tRNA methyltransferase complex"/>
    <property type="evidence" value="ECO:0007669"/>
    <property type="project" value="UniProtKB-ARBA"/>
</dbReference>
<dbReference type="GO" id="GO:0003723">
    <property type="term" value="F:RNA binding"/>
    <property type="evidence" value="ECO:0007669"/>
    <property type="project" value="InterPro"/>
</dbReference>
<feature type="domain" description="Ribosomal RNA large subunit methyltransferase K/L-like methyltransferase" evidence="3">
    <location>
        <begin position="194"/>
        <end position="406"/>
    </location>
</feature>
<evidence type="ECO:0000313" key="6">
    <source>
        <dbReference type="EMBL" id="KAJ8908580.1"/>
    </source>
</evidence>
<dbReference type="PANTHER" id="PTHR47313:SF1">
    <property type="entry name" value="RIBOSOMAL RNA LARGE SUBUNIT METHYLTRANSFERASE K_L"/>
    <property type="match status" value="1"/>
</dbReference>
<dbReference type="AlphaFoldDB" id="A0AAV8V147"/>
<dbReference type="InterPro" id="IPR054170">
    <property type="entry name" value="RlmL_1st"/>
</dbReference>
<name>A0AAV8V147_9RHOD</name>
<reference evidence="6 7" key="1">
    <citation type="journal article" date="2023" name="Nat. Commun.">
        <title>Origin of minicircular mitochondrial genomes in red algae.</title>
        <authorList>
            <person name="Lee Y."/>
            <person name="Cho C.H."/>
            <person name="Lee Y.M."/>
            <person name="Park S.I."/>
            <person name="Yang J.H."/>
            <person name="West J.A."/>
            <person name="Bhattacharya D."/>
            <person name="Yoon H.S."/>
        </authorList>
    </citation>
    <scope>NUCLEOTIDE SEQUENCE [LARGE SCALE GENOMIC DNA]</scope>
    <source>
        <strain evidence="6 7">CCMP1338</strain>
        <tissue evidence="6">Whole cell</tissue>
    </source>
</reference>
<sequence>MECGFQTCLFTSGLKKRWRKVVVASGSKPQERKRRYFATCSRGIGDILGAEVKTMVTENVTTVAASGVGFEGDQETGYRAAMCLRTAMRVLEEIGYAEADPFDVYRAVKNSVDWKAYLGKHQTFTVSVRSSSGGDRAIRTRVKDAICDALVDHTNARPLPPSSPKEADVAIFVSFHDGELTIYRDLGGESLHKRGYRPPTIHASSLNETAAAATAVCAGLAKSGSSGMIVDPMCGSATLLIEAALLKLRIAPGLFRTSYPFEEWMDYDSAAWEVVLEQAREAEIEPSRVLEENSFLGNDIHPAAVELARENVDRAGLSEVISISEGDVEDLRVADGISVVLSNPPWGLRLADEDGEAWKKLGLFLKQNARGGDAYLICGNGEATKELRMRADSKRPVRLGNVDCRILKYHVLKAKDPA</sequence>
<dbReference type="PROSITE" id="PS00092">
    <property type="entry name" value="N6_MTASE"/>
    <property type="match status" value="1"/>
</dbReference>
<gene>
    <name evidence="6" type="ORF">NDN08_005285</name>
</gene>
<dbReference type="Gene3D" id="3.40.50.150">
    <property type="entry name" value="Vaccinia Virus protein VP39"/>
    <property type="match status" value="1"/>
</dbReference>
<evidence type="ECO:0000256" key="1">
    <source>
        <dbReference type="ARBA" id="ARBA00022603"/>
    </source>
</evidence>
<feature type="domain" description="THUMP" evidence="4">
    <location>
        <begin position="103"/>
        <end position="183"/>
    </location>
</feature>
<keyword evidence="1" id="KW-0489">Methyltransferase</keyword>
<dbReference type="Proteomes" id="UP001157974">
    <property type="component" value="Unassembled WGS sequence"/>
</dbReference>
<dbReference type="Pfam" id="PF22020">
    <property type="entry name" value="RlmL_1st"/>
    <property type="match status" value="1"/>
</dbReference>
<keyword evidence="2" id="KW-0808">Transferase</keyword>
<evidence type="ECO:0000259" key="4">
    <source>
        <dbReference type="Pfam" id="PF02926"/>
    </source>
</evidence>
<evidence type="ECO:0000313" key="7">
    <source>
        <dbReference type="Proteomes" id="UP001157974"/>
    </source>
</evidence>
<dbReference type="InterPro" id="IPR004114">
    <property type="entry name" value="THUMP_dom"/>
</dbReference>
<dbReference type="InterPro" id="IPR029063">
    <property type="entry name" value="SAM-dependent_MTases_sf"/>
</dbReference>
<evidence type="ECO:0000259" key="3">
    <source>
        <dbReference type="Pfam" id="PF01170"/>
    </source>
</evidence>
<evidence type="ECO:0008006" key="8">
    <source>
        <dbReference type="Google" id="ProtNLM"/>
    </source>
</evidence>
<dbReference type="Pfam" id="PF01170">
    <property type="entry name" value="UPF0020"/>
    <property type="match status" value="1"/>
</dbReference>
<protein>
    <recommendedName>
        <fullName evidence="8">THUMP domain-containing protein</fullName>
    </recommendedName>
</protein>
<dbReference type="PANTHER" id="PTHR47313">
    <property type="entry name" value="RIBOSOMAL RNA LARGE SUBUNIT METHYLTRANSFERASE K/L"/>
    <property type="match status" value="1"/>
</dbReference>
<dbReference type="GO" id="GO:0070043">
    <property type="term" value="F:rRNA (guanine-N7-)-methyltransferase activity"/>
    <property type="evidence" value="ECO:0007669"/>
    <property type="project" value="TreeGrafter"/>
</dbReference>
<accession>A0AAV8V147</accession>
<proteinExistence type="predicted"/>
<feature type="domain" description="RlmL ferredoxin-like" evidence="5">
    <location>
        <begin position="36"/>
        <end position="91"/>
    </location>
</feature>
<dbReference type="InterPro" id="IPR000241">
    <property type="entry name" value="RlmKL-like_Mtase"/>
</dbReference>
<dbReference type="EMBL" id="JAMWBK010000001">
    <property type="protein sequence ID" value="KAJ8908580.1"/>
    <property type="molecule type" value="Genomic_DNA"/>
</dbReference>
<comment type="caution">
    <text evidence="6">The sequence shown here is derived from an EMBL/GenBank/DDBJ whole genome shotgun (WGS) entry which is preliminary data.</text>
</comment>
<dbReference type="SUPFAM" id="SSF53335">
    <property type="entry name" value="S-adenosyl-L-methionine-dependent methyltransferases"/>
    <property type="match status" value="1"/>
</dbReference>
<dbReference type="Gene3D" id="3.30.2130.30">
    <property type="match status" value="1"/>
</dbReference>
<dbReference type="GO" id="GO:0008990">
    <property type="term" value="F:rRNA (guanine-N2-)-methyltransferase activity"/>
    <property type="evidence" value="ECO:0007669"/>
    <property type="project" value="TreeGrafter"/>
</dbReference>
<evidence type="ECO:0000256" key="2">
    <source>
        <dbReference type="ARBA" id="ARBA00022679"/>
    </source>
</evidence>
<dbReference type="Pfam" id="PF02926">
    <property type="entry name" value="THUMP"/>
    <property type="match status" value="1"/>
</dbReference>
<organism evidence="6 7">
    <name type="scientific">Rhodosorus marinus</name>
    <dbReference type="NCBI Taxonomy" id="101924"/>
    <lineage>
        <taxon>Eukaryota</taxon>
        <taxon>Rhodophyta</taxon>
        <taxon>Stylonematophyceae</taxon>
        <taxon>Stylonematales</taxon>
        <taxon>Stylonemataceae</taxon>
        <taxon>Rhodosorus</taxon>
    </lineage>
</organism>
<dbReference type="InterPro" id="IPR002052">
    <property type="entry name" value="DNA_methylase_N6_adenine_CS"/>
</dbReference>
<keyword evidence="7" id="KW-1185">Reference proteome</keyword>